<evidence type="ECO:0000256" key="2">
    <source>
        <dbReference type="ARBA" id="ARBA00004989"/>
    </source>
</evidence>
<organism evidence="10 11">
    <name type="scientific">Flexistipes sinusarabici</name>
    <dbReference type="NCBI Taxonomy" id="2352"/>
    <lineage>
        <taxon>Bacteria</taxon>
        <taxon>Pseudomonadati</taxon>
        <taxon>Deferribacterota</taxon>
        <taxon>Deferribacteres</taxon>
        <taxon>Deferribacterales</taxon>
        <taxon>Flexistipitaceae</taxon>
        <taxon>Flexistipes</taxon>
    </lineage>
</organism>
<evidence type="ECO:0000256" key="4">
    <source>
        <dbReference type="ARBA" id="ARBA00012707"/>
    </source>
</evidence>
<name>A0A3D5Q8S0_FLESI</name>
<dbReference type="Gene3D" id="3.40.50.10950">
    <property type="match status" value="1"/>
</dbReference>
<sequence length="328" mass="35419">MSLMDQFWEMAKSAKKTIVLPEGNDERTIHAAHTITENGLAKVIVLGNEEEVTNLFKQKDYPVNCEIMDTEKSPYLNEFADEYYMIRKSKGISKEEALETMKDVLYFGSMLIKKGIADGCVTGACHTTADVLRSAIRIIGTKEGMNTVSSCFIMVTNKKEFGKDGALVFADCAVNPNPDSSQLADIALATAESCKSFLEEKPKVAMLSFSTKGSASHPDIDKVNEALKIIKQNSPDLKVDGELQADAALVKSVGERKAKGSEVAGNANVLIFPDLDAGNIGYKLVERVAGAEAIGPIIQGLNKPVNDLSRGCKYMDIVNVAAITAVQA</sequence>
<dbReference type="PANTHER" id="PTHR43356:SF3">
    <property type="entry name" value="PHOSPHATE ACETYLTRANSFERASE"/>
    <property type="match status" value="1"/>
</dbReference>
<dbReference type="NCBIfam" id="NF007233">
    <property type="entry name" value="PRK09653.1"/>
    <property type="match status" value="1"/>
</dbReference>
<accession>A0A3D5Q8S0</accession>
<comment type="caution">
    <text evidence="10">The sequence shown here is derived from an EMBL/GenBank/DDBJ whole genome shotgun (WGS) entry which is preliminary data.</text>
</comment>
<evidence type="ECO:0000313" key="11">
    <source>
        <dbReference type="Proteomes" id="UP000262325"/>
    </source>
</evidence>
<dbReference type="AlphaFoldDB" id="A0A3D5Q8S0"/>
<evidence type="ECO:0000256" key="3">
    <source>
        <dbReference type="ARBA" id="ARBA00005656"/>
    </source>
</evidence>
<dbReference type="Pfam" id="PF01515">
    <property type="entry name" value="PTA_PTB"/>
    <property type="match status" value="1"/>
</dbReference>
<dbReference type="InterPro" id="IPR042113">
    <property type="entry name" value="P_AcTrfase_dom1"/>
</dbReference>
<dbReference type="InterPro" id="IPR004614">
    <property type="entry name" value="P_AcTrfase"/>
</dbReference>
<dbReference type="GO" id="GO:0008959">
    <property type="term" value="F:phosphate acetyltransferase activity"/>
    <property type="evidence" value="ECO:0007669"/>
    <property type="project" value="UniProtKB-EC"/>
</dbReference>
<protein>
    <recommendedName>
        <fullName evidence="5">Phosphate acetyltransferase</fullName>
        <ecNumber evidence="4">2.3.1.8</ecNumber>
    </recommendedName>
    <alternativeName>
        <fullName evidence="8">Phosphotransacetylase</fullName>
    </alternativeName>
</protein>
<dbReference type="InterPro" id="IPR050500">
    <property type="entry name" value="Phos_Acetyltrans/Butyryltrans"/>
</dbReference>
<reference evidence="10 11" key="1">
    <citation type="journal article" date="2018" name="Nat. Biotechnol.">
        <title>A standardized bacterial taxonomy based on genome phylogeny substantially revises the tree of life.</title>
        <authorList>
            <person name="Parks D.H."/>
            <person name="Chuvochina M."/>
            <person name="Waite D.W."/>
            <person name="Rinke C."/>
            <person name="Skarshewski A."/>
            <person name="Chaumeil P.A."/>
            <person name="Hugenholtz P."/>
        </authorList>
    </citation>
    <scope>NUCLEOTIDE SEQUENCE [LARGE SCALE GENOMIC DNA]</scope>
    <source>
        <strain evidence="10">UBA8672</strain>
    </source>
</reference>
<keyword evidence="7" id="KW-0012">Acyltransferase</keyword>
<evidence type="ECO:0000256" key="8">
    <source>
        <dbReference type="ARBA" id="ARBA00031108"/>
    </source>
</evidence>
<evidence type="ECO:0000259" key="9">
    <source>
        <dbReference type="Pfam" id="PF01515"/>
    </source>
</evidence>
<dbReference type="PIRSF" id="PIRSF000428">
    <property type="entry name" value="P_Ac_trans"/>
    <property type="match status" value="1"/>
</dbReference>
<dbReference type="Gene3D" id="3.40.50.10750">
    <property type="entry name" value="Isocitrate/Isopropylmalate dehydrogenase-like"/>
    <property type="match status" value="1"/>
</dbReference>
<dbReference type="EMBL" id="DPPF01000004">
    <property type="protein sequence ID" value="HCW92084.1"/>
    <property type="molecule type" value="Genomic_DNA"/>
</dbReference>
<evidence type="ECO:0000256" key="6">
    <source>
        <dbReference type="ARBA" id="ARBA00022679"/>
    </source>
</evidence>
<dbReference type="Proteomes" id="UP000262325">
    <property type="component" value="Unassembled WGS sequence"/>
</dbReference>
<comment type="similarity">
    <text evidence="3">Belongs to the phosphate acetyltransferase and butyryltransferase family.</text>
</comment>
<dbReference type="InterPro" id="IPR042112">
    <property type="entry name" value="P_AcTrfase_dom2"/>
</dbReference>
<evidence type="ECO:0000256" key="7">
    <source>
        <dbReference type="ARBA" id="ARBA00023315"/>
    </source>
</evidence>
<dbReference type="NCBIfam" id="TIGR00651">
    <property type="entry name" value="pta"/>
    <property type="match status" value="1"/>
</dbReference>
<comment type="pathway">
    <text evidence="2">Metabolic intermediate biosynthesis; acetyl-CoA biosynthesis; acetyl-CoA from acetate: step 2/2.</text>
</comment>
<feature type="domain" description="Phosphate acetyl/butaryl transferase" evidence="9">
    <location>
        <begin position="3"/>
        <end position="325"/>
    </location>
</feature>
<evidence type="ECO:0000256" key="1">
    <source>
        <dbReference type="ARBA" id="ARBA00000705"/>
    </source>
</evidence>
<gene>
    <name evidence="10" type="primary">pta</name>
    <name evidence="10" type="ORF">DHM44_00205</name>
</gene>
<dbReference type="InterPro" id="IPR002505">
    <property type="entry name" value="PTA_PTB"/>
</dbReference>
<dbReference type="EC" id="2.3.1.8" evidence="4"/>
<dbReference type="InterPro" id="IPR012147">
    <property type="entry name" value="P_Ac_Bu_trans"/>
</dbReference>
<comment type="catalytic activity">
    <reaction evidence="1">
        <text>acetyl-CoA + phosphate = acetyl phosphate + CoA</text>
        <dbReference type="Rhea" id="RHEA:19521"/>
        <dbReference type="ChEBI" id="CHEBI:22191"/>
        <dbReference type="ChEBI" id="CHEBI:43474"/>
        <dbReference type="ChEBI" id="CHEBI:57287"/>
        <dbReference type="ChEBI" id="CHEBI:57288"/>
        <dbReference type="EC" id="2.3.1.8"/>
    </reaction>
</comment>
<evidence type="ECO:0000313" key="10">
    <source>
        <dbReference type="EMBL" id="HCW92084.1"/>
    </source>
</evidence>
<proteinExistence type="inferred from homology"/>
<dbReference type="PANTHER" id="PTHR43356">
    <property type="entry name" value="PHOSPHATE ACETYLTRANSFERASE"/>
    <property type="match status" value="1"/>
</dbReference>
<keyword evidence="6 10" id="KW-0808">Transferase</keyword>
<dbReference type="SUPFAM" id="SSF53659">
    <property type="entry name" value="Isocitrate/Isopropylmalate dehydrogenase-like"/>
    <property type="match status" value="1"/>
</dbReference>
<evidence type="ECO:0000256" key="5">
    <source>
        <dbReference type="ARBA" id="ARBA00021528"/>
    </source>
</evidence>